<evidence type="ECO:0000256" key="4">
    <source>
        <dbReference type="ARBA" id="ARBA00022840"/>
    </source>
</evidence>
<evidence type="ECO:0000259" key="8">
    <source>
        <dbReference type="PROSITE" id="PS51192"/>
    </source>
</evidence>
<dbReference type="Pfam" id="PF00270">
    <property type="entry name" value="DEAD"/>
    <property type="match status" value="1"/>
</dbReference>
<dbReference type="CDD" id="cd00268">
    <property type="entry name" value="DEADc"/>
    <property type="match status" value="1"/>
</dbReference>
<keyword evidence="4 6" id="KW-0067">ATP-binding</keyword>
<dbReference type="PROSITE" id="PS51192">
    <property type="entry name" value="HELICASE_ATP_BIND_1"/>
    <property type="match status" value="1"/>
</dbReference>
<evidence type="ECO:0000256" key="6">
    <source>
        <dbReference type="RuleBase" id="RU000492"/>
    </source>
</evidence>
<evidence type="ECO:0000313" key="11">
    <source>
        <dbReference type="EMBL" id="CAL1134583.1"/>
    </source>
</evidence>
<keyword evidence="3 6" id="KW-0347">Helicase</keyword>
<evidence type="ECO:0000256" key="1">
    <source>
        <dbReference type="ARBA" id="ARBA00022741"/>
    </source>
</evidence>
<evidence type="ECO:0000256" key="3">
    <source>
        <dbReference type="ARBA" id="ARBA00022806"/>
    </source>
</evidence>
<keyword evidence="5 7" id="KW-0694">RNA-binding</keyword>
<dbReference type="Proteomes" id="UP001152797">
    <property type="component" value="Unassembled WGS sequence"/>
</dbReference>
<dbReference type="OrthoDB" id="193716at2759"/>
<dbReference type="EMBL" id="CAMXCT020000617">
    <property type="protein sequence ID" value="CAL1134583.1"/>
    <property type="molecule type" value="Genomic_DNA"/>
</dbReference>
<evidence type="ECO:0000259" key="9">
    <source>
        <dbReference type="PROSITE" id="PS51194"/>
    </source>
</evidence>
<dbReference type="PROSITE" id="PS00039">
    <property type="entry name" value="DEAD_ATP_HELICASE"/>
    <property type="match status" value="1"/>
</dbReference>
<protein>
    <recommendedName>
        <fullName evidence="7">ATP-dependent RNA helicase</fullName>
        <ecNumber evidence="7">3.6.4.13</ecNumber>
    </recommendedName>
</protein>
<feature type="domain" description="Helicase ATP-binding" evidence="8">
    <location>
        <begin position="68"/>
        <end position="254"/>
    </location>
</feature>
<name>A0A9P1BXN5_9DINO</name>
<keyword evidence="1 6" id="KW-0547">Nucleotide-binding</keyword>
<gene>
    <name evidence="10" type="ORF">C1SCF055_LOCUS9021</name>
</gene>
<evidence type="ECO:0000256" key="2">
    <source>
        <dbReference type="ARBA" id="ARBA00022801"/>
    </source>
</evidence>
<dbReference type="GO" id="GO:0003724">
    <property type="term" value="F:RNA helicase activity"/>
    <property type="evidence" value="ECO:0007669"/>
    <property type="project" value="UniProtKB-EC"/>
</dbReference>
<dbReference type="GO" id="GO:0003723">
    <property type="term" value="F:RNA binding"/>
    <property type="evidence" value="ECO:0007669"/>
    <property type="project" value="UniProtKB-UniRule"/>
</dbReference>
<dbReference type="InterPro" id="IPR000629">
    <property type="entry name" value="RNA-helicase_DEAD-box_CS"/>
</dbReference>
<dbReference type="EC" id="3.6.4.13" evidence="7"/>
<dbReference type="GO" id="GO:0005524">
    <property type="term" value="F:ATP binding"/>
    <property type="evidence" value="ECO:0007669"/>
    <property type="project" value="UniProtKB-UniRule"/>
</dbReference>
<evidence type="ECO:0000256" key="5">
    <source>
        <dbReference type="ARBA" id="ARBA00022884"/>
    </source>
</evidence>
<comment type="domain">
    <text evidence="7">The Q motif is unique to and characteristic of the DEAD box family of RNA helicases and controls ATP binding and hydrolysis.</text>
</comment>
<sequence>MFRWRVGKWTSTFGGHFGGFRRVFTDVRFQDLSIDKRLLRGIEAAVGAGARLTPVQHQAFSQLQRAGEEPCEKRPDLLLQAHTGTGKTIAFLLPALQRLLAEEARKKGLRRAEGVSVLVLAPTRELVLQLAKVASRLLQYSGGLVRSSFVVGGFSVQEDIERLKADAPHILFATPWRLVHHLQSTPHFVRALGSVQSLVLDEADRLLNPVFVHKVDYIFRRLPCSRPQMILCSATFNEHIQKFAVRSLRANLEVISTTAEDVHAETHPVQTKTKVEVAKPVDQVLIRYDPHKFLPVLHALLVKEMLAAEGEAKRVLVIFPTVRWLQFFYVLLKHRANMPGLLSLHRSLSADRRRNRAVQFSKGAPATSGALFATDVAARGMDFDVHSVIQVGCPEDREQYVHRAGRTGRLESTGRSFLLLNPLEEITLKELDGLHLHREEHIEEDTTFAEAATNIHGWWEDASISASAHLFYASAISFYLHDIGRLRANAGEIVRTVSALIQSAGLPKDYGLPALPKGLAAKLRQKDELVAVRTETVRERWDVLAALSPHPKPRPGKNQASELG</sequence>
<dbReference type="EMBL" id="CAMXCT010000617">
    <property type="protein sequence ID" value="CAI3981208.1"/>
    <property type="molecule type" value="Genomic_DNA"/>
</dbReference>
<dbReference type="CDD" id="cd18787">
    <property type="entry name" value="SF2_C_DEAD"/>
    <property type="match status" value="1"/>
</dbReference>
<dbReference type="AlphaFoldDB" id="A0A9P1BXN5"/>
<dbReference type="InterPro" id="IPR014001">
    <property type="entry name" value="Helicase_ATP-bd"/>
</dbReference>
<keyword evidence="2 6" id="KW-0378">Hydrolase</keyword>
<comment type="catalytic activity">
    <reaction evidence="7">
        <text>ATP + H2O = ADP + phosphate + H(+)</text>
        <dbReference type="Rhea" id="RHEA:13065"/>
        <dbReference type="ChEBI" id="CHEBI:15377"/>
        <dbReference type="ChEBI" id="CHEBI:15378"/>
        <dbReference type="ChEBI" id="CHEBI:30616"/>
        <dbReference type="ChEBI" id="CHEBI:43474"/>
        <dbReference type="ChEBI" id="CHEBI:456216"/>
        <dbReference type="EC" id="3.6.4.13"/>
    </reaction>
</comment>
<reference evidence="11" key="2">
    <citation type="submission" date="2024-04" db="EMBL/GenBank/DDBJ databases">
        <authorList>
            <person name="Chen Y."/>
            <person name="Shah S."/>
            <person name="Dougan E. K."/>
            <person name="Thang M."/>
            <person name="Chan C."/>
        </authorList>
    </citation>
    <scope>NUCLEOTIDE SEQUENCE [LARGE SCALE GENOMIC DNA]</scope>
</reference>
<dbReference type="SMART" id="SM00490">
    <property type="entry name" value="HELICc"/>
    <property type="match status" value="1"/>
</dbReference>
<evidence type="ECO:0000313" key="10">
    <source>
        <dbReference type="EMBL" id="CAI3981208.1"/>
    </source>
</evidence>
<dbReference type="GO" id="GO:0016787">
    <property type="term" value="F:hydrolase activity"/>
    <property type="evidence" value="ECO:0007669"/>
    <property type="project" value="UniProtKB-KW"/>
</dbReference>
<dbReference type="Pfam" id="PF00271">
    <property type="entry name" value="Helicase_C"/>
    <property type="match status" value="1"/>
</dbReference>
<proteinExistence type="inferred from homology"/>
<dbReference type="InterPro" id="IPR011545">
    <property type="entry name" value="DEAD/DEAH_box_helicase_dom"/>
</dbReference>
<dbReference type="InterPro" id="IPR044742">
    <property type="entry name" value="DEAD/DEAH_RhlB"/>
</dbReference>
<dbReference type="Gene3D" id="3.40.50.300">
    <property type="entry name" value="P-loop containing nucleotide triphosphate hydrolases"/>
    <property type="match status" value="2"/>
</dbReference>
<dbReference type="PROSITE" id="PS51194">
    <property type="entry name" value="HELICASE_CTER"/>
    <property type="match status" value="1"/>
</dbReference>
<dbReference type="SMART" id="SM00487">
    <property type="entry name" value="DEXDc"/>
    <property type="match status" value="1"/>
</dbReference>
<comment type="similarity">
    <text evidence="6">Belongs to the DEAD box helicase family.</text>
</comment>
<comment type="caution">
    <text evidence="10">The sequence shown here is derived from an EMBL/GenBank/DDBJ whole genome shotgun (WGS) entry which is preliminary data.</text>
</comment>
<dbReference type="EMBL" id="CAMXCT030000617">
    <property type="protein sequence ID" value="CAL4768520.1"/>
    <property type="molecule type" value="Genomic_DNA"/>
</dbReference>
<evidence type="ECO:0000313" key="12">
    <source>
        <dbReference type="Proteomes" id="UP001152797"/>
    </source>
</evidence>
<dbReference type="PANTHER" id="PTHR24031">
    <property type="entry name" value="RNA HELICASE"/>
    <property type="match status" value="1"/>
</dbReference>
<dbReference type="InterPro" id="IPR027417">
    <property type="entry name" value="P-loop_NTPase"/>
</dbReference>
<organism evidence="10">
    <name type="scientific">Cladocopium goreaui</name>
    <dbReference type="NCBI Taxonomy" id="2562237"/>
    <lineage>
        <taxon>Eukaryota</taxon>
        <taxon>Sar</taxon>
        <taxon>Alveolata</taxon>
        <taxon>Dinophyceae</taxon>
        <taxon>Suessiales</taxon>
        <taxon>Symbiodiniaceae</taxon>
        <taxon>Cladocopium</taxon>
    </lineage>
</organism>
<feature type="domain" description="Helicase C-terminal" evidence="9">
    <location>
        <begin position="300"/>
        <end position="454"/>
    </location>
</feature>
<comment type="function">
    <text evidence="7">RNA helicase.</text>
</comment>
<dbReference type="InterPro" id="IPR001650">
    <property type="entry name" value="Helicase_C-like"/>
</dbReference>
<keyword evidence="12" id="KW-1185">Reference proteome</keyword>
<dbReference type="SUPFAM" id="SSF52540">
    <property type="entry name" value="P-loop containing nucleoside triphosphate hydrolases"/>
    <property type="match status" value="1"/>
</dbReference>
<evidence type="ECO:0000256" key="7">
    <source>
        <dbReference type="RuleBase" id="RU365068"/>
    </source>
</evidence>
<reference evidence="10" key="1">
    <citation type="submission" date="2022-10" db="EMBL/GenBank/DDBJ databases">
        <authorList>
            <person name="Chen Y."/>
            <person name="Dougan E. K."/>
            <person name="Chan C."/>
            <person name="Rhodes N."/>
            <person name="Thang M."/>
        </authorList>
    </citation>
    <scope>NUCLEOTIDE SEQUENCE</scope>
</reference>
<accession>A0A9P1BXN5</accession>